<dbReference type="PANTHER" id="PTHR34962">
    <property type="entry name" value="EMBRYO DEFECTIVE 1703-RELATED"/>
    <property type="match status" value="1"/>
</dbReference>
<feature type="region of interest" description="Disordered" evidence="1">
    <location>
        <begin position="638"/>
        <end position="802"/>
    </location>
</feature>
<reference evidence="2" key="2">
    <citation type="submission" date="2021-12" db="EMBL/GenBank/DDBJ databases">
        <title>Resequencing data analysis of finger millet.</title>
        <authorList>
            <person name="Hatakeyama M."/>
            <person name="Aluri S."/>
            <person name="Balachadran M.T."/>
            <person name="Sivarajan S.R."/>
            <person name="Poveda L."/>
            <person name="Shimizu-Inatsugi R."/>
            <person name="Schlapbach R."/>
            <person name="Sreeman S.M."/>
            <person name="Shimizu K.K."/>
        </authorList>
    </citation>
    <scope>NUCLEOTIDE SEQUENCE</scope>
</reference>
<feature type="compositionally biased region" description="Basic and acidic residues" evidence="1">
    <location>
        <begin position="673"/>
        <end position="695"/>
    </location>
</feature>
<feature type="compositionally biased region" description="Basic and acidic residues" evidence="1">
    <location>
        <begin position="602"/>
        <end position="621"/>
    </location>
</feature>
<feature type="compositionally biased region" description="Low complexity" evidence="1">
    <location>
        <begin position="582"/>
        <end position="597"/>
    </location>
</feature>
<comment type="caution">
    <text evidence="2">The sequence shown here is derived from an EMBL/GenBank/DDBJ whole genome shotgun (WGS) entry which is preliminary data.</text>
</comment>
<organism evidence="2 3">
    <name type="scientific">Eleusine coracana subsp. coracana</name>
    <dbReference type="NCBI Taxonomy" id="191504"/>
    <lineage>
        <taxon>Eukaryota</taxon>
        <taxon>Viridiplantae</taxon>
        <taxon>Streptophyta</taxon>
        <taxon>Embryophyta</taxon>
        <taxon>Tracheophyta</taxon>
        <taxon>Spermatophyta</taxon>
        <taxon>Magnoliopsida</taxon>
        <taxon>Liliopsida</taxon>
        <taxon>Poales</taxon>
        <taxon>Poaceae</taxon>
        <taxon>PACMAD clade</taxon>
        <taxon>Chloridoideae</taxon>
        <taxon>Cynodonteae</taxon>
        <taxon>Eleusininae</taxon>
        <taxon>Eleusine</taxon>
    </lineage>
</organism>
<feature type="compositionally biased region" description="Polar residues" evidence="1">
    <location>
        <begin position="638"/>
        <end position="651"/>
    </location>
</feature>
<feature type="compositionally biased region" description="Polar residues" evidence="1">
    <location>
        <begin position="732"/>
        <end position="745"/>
    </location>
</feature>
<dbReference type="Proteomes" id="UP001054889">
    <property type="component" value="Unassembled WGS sequence"/>
</dbReference>
<evidence type="ECO:0000313" key="2">
    <source>
        <dbReference type="EMBL" id="GJM99152.1"/>
    </source>
</evidence>
<sequence>MAASGHSPHLSPVRYFCQIAGKFVPPHSSNAPAVKIRSWRRFAASSSEVSLVPARILRPPPRRRNALREKASQPPPQLVVQHQVRPPCYESPEFGCLDIQELKFGYLRAEPSSDLDQELEISVGQGASWSGDSKLDIGDTEEVPLCGTGAGPAFGVYKDPDGNMMQFEVHEDEIMNRSEAAESEGSGDLESISSRARAIAMELESGERVAPNSSANSSRFHFSSVERMGSSVLNGEVSVSQRNVPSSRSATWSAFAALCGICIVFVASKLIQSRSKAQLPEKLFDMLRPEMEEDESDKGDLNEFWNGQEFPHGLLRKPVLDRKELMSNIKRAQDSRKWFVLSNSFCRKDVATYDGTNIRKMRRNAAGVHTSEEEIHAKCYTNEKNDIVIPKSIDAIEEEISETYGSQSYLDEISGSESNGTCLSKDKVEESMEQNVDLKNGASVMNNSEKDQGNIGESEVSDLTQIGSTNMIYAKDNTHEFSTNVVSEPSEGFSILSSELTKNEIPLDNNVSDFNGIQEIEATRASAKVARTACCEEFSSHNTSIIGTEACKTTVMAGSMTTTSPQRNSGDLLHMRTQNVPSIQEQEPSISSESSQQLSHGTENEHKERIVHSKTQTRMETDHAEMLSNASAPSFFTSQEETGQHTFAEVSTSEKKQGRKKPRAHLLKKKGKLQKETYNDKEAEQEQSEQGKHGTETAVDPTNHVQKTKGVRKKRQKKVQNDMLTVPGPNDVQCSSNVDQKNTNRLAKKARSKIPKNTLHNQGAQAREENPETTYAISSPDNATMDNMKPLGVSDSSVEAQI</sequence>
<proteinExistence type="predicted"/>
<protein>
    <submittedName>
        <fullName evidence="2">Uncharacterized protein</fullName>
    </submittedName>
</protein>
<reference evidence="2" key="1">
    <citation type="journal article" date="2018" name="DNA Res.">
        <title>Multiple hybrid de novo genome assembly of finger millet, an orphan allotetraploid crop.</title>
        <authorList>
            <person name="Hatakeyama M."/>
            <person name="Aluri S."/>
            <person name="Balachadran M.T."/>
            <person name="Sivarajan S.R."/>
            <person name="Patrignani A."/>
            <person name="Gruter S."/>
            <person name="Poveda L."/>
            <person name="Shimizu-Inatsugi R."/>
            <person name="Baeten J."/>
            <person name="Francoijs K.J."/>
            <person name="Nataraja K.N."/>
            <person name="Reddy Y.A.N."/>
            <person name="Phadnis S."/>
            <person name="Ravikumar R.L."/>
            <person name="Schlapbach R."/>
            <person name="Sreeman S.M."/>
            <person name="Shimizu K.K."/>
        </authorList>
    </citation>
    <scope>NUCLEOTIDE SEQUENCE</scope>
</reference>
<feature type="region of interest" description="Disordered" evidence="1">
    <location>
        <begin position="582"/>
        <end position="621"/>
    </location>
</feature>
<keyword evidence="3" id="KW-1185">Reference proteome</keyword>
<dbReference type="PANTHER" id="PTHR34962:SF1">
    <property type="entry name" value="EMBRYO DEFECTIVE 1703-RELATED"/>
    <property type="match status" value="1"/>
</dbReference>
<feature type="compositionally biased region" description="Basic residues" evidence="1">
    <location>
        <begin position="657"/>
        <end position="672"/>
    </location>
</feature>
<name>A0AAV5CMC1_ELECO</name>
<feature type="compositionally biased region" description="Basic residues" evidence="1">
    <location>
        <begin position="706"/>
        <end position="718"/>
    </location>
</feature>
<dbReference type="AlphaFoldDB" id="A0AAV5CMC1"/>
<evidence type="ECO:0000256" key="1">
    <source>
        <dbReference type="SAM" id="MobiDB-lite"/>
    </source>
</evidence>
<accession>A0AAV5CMC1</accession>
<feature type="compositionally biased region" description="Polar residues" evidence="1">
    <location>
        <begin position="772"/>
        <end position="785"/>
    </location>
</feature>
<evidence type="ECO:0000313" key="3">
    <source>
        <dbReference type="Proteomes" id="UP001054889"/>
    </source>
</evidence>
<gene>
    <name evidence="2" type="primary">ga16230</name>
    <name evidence="2" type="ORF">PR202_ga16230</name>
</gene>
<dbReference type="EMBL" id="BQKI01000007">
    <property type="protein sequence ID" value="GJM99152.1"/>
    <property type="molecule type" value="Genomic_DNA"/>
</dbReference>